<reference evidence="4 5" key="1">
    <citation type="submission" date="2024-11" db="EMBL/GenBank/DDBJ databases">
        <title>Chromosome-level genome assembly of the freshwater bivalve Anodonta woodiana.</title>
        <authorList>
            <person name="Chen X."/>
        </authorList>
    </citation>
    <scope>NUCLEOTIDE SEQUENCE [LARGE SCALE GENOMIC DNA]</scope>
    <source>
        <strain evidence="4">MN2024</strain>
        <tissue evidence="4">Gills</tissue>
    </source>
</reference>
<feature type="region of interest" description="Disordered" evidence="2">
    <location>
        <begin position="1561"/>
        <end position="1587"/>
    </location>
</feature>
<feature type="compositionally biased region" description="Basic and acidic residues" evidence="2">
    <location>
        <begin position="67"/>
        <end position="81"/>
    </location>
</feature>
<feature type="compositionally biased region" description="Basic and acidic residues" evidence="2">
    <location>
        <begin position="543"/>
        <end position="556"/>
    </location>
</feature>
<feature type="compositionally biased region" description="Polar residues" evidence="2">
    <location>
        <begin position="621"/>
        <end position="647"/>
    </location>
</feature>
<dbReference type="InterPro" id="IPR042622">
    <property type="entry name" value="Znf106"/>
</dbReference>
<dbReference type="PROSITE" id="PS00028">
    <property type="entry name" value="ZINC_FINGER_C2H2_1"/>
    <property type="match status" value="1"/>
</dbReference>
<gene>
    <name evidence="4" type="ORF">ACJMK2_035960</name>
</gene>
<dbReference type="SUPFAM" id="SSF50978">
    <property type="entry name" value="WD40 repeat-like"/>
    <property type="match status" value="1"/>
</dbReference>
<dbReference type="InterPro" id="IPR001680">
    <property type="entry name" value="WD40_rpt"/>
</dbReference>
<feature type="compositionally biased region" description="Basic and acidic residues" evidence="2">
    <location>
        <begin position="1346"/>
        <end position="1357"/>
    </location>
</feature>
<feature type="compositionally biased region" description="Basic and acidic residues" evidence="2">
    <location>
        <begin position="1561"/>
        <end position="1576"/>
    </location>
</feature>
<feature type="compositionally biased region" description="Polar residues" evidence="2">
    <location>
        <begin position="659"/>
        <end position="677"/>
    </location>
</feature>
<protein>
    <recommendedName>
        <fullName evidence="3">C2H2-type domain-containing protein</fullName>
    </recommendedName>
</protein>
<feature type="compositionally biased region" description="Basic and acidic residues" evidence="2">
    <location>
        <begin position="1417"/>
        <end position="1447"/>
    </location>
</feature>
<feature type="region of interest" description="Disordered" evidence="2">
    <location>
        <begin position="847"/>
        <end position="871"/>
    </location>
</feature>
<dbReference type="InterPro" id="IPR015943">
    <property type="entry name" value="WD40/YVTN_repeat-like_dom_sf"/>
</dbReference>
<dbReference type="EMBL" id="JBJQND010000006">
    <property type="protein sequence ID" value="KAL3872756.1"/>
    <property type="molecule type" value="Genomic_DNA"/>
</dbReference>
<name>A0ABD3WFX0_SINWO</name>
<feature type="compositionally biased region" description="Basic and acidic residues" evidence="2">
    <location>
        <begin position="168"/>
        <end position="177"/>
    </location>
</feature>
<dbReference type="InterPro" id="IPR036322">
    <property type="entry name" value="WD40_repeat_dom_sf"/>
</dbReference>
<sequence>MMEESEEYTCDLCKISYAAETELKEHVFSLMHHIKMEKKQKGVTHHCSLCLTSCSNIIEYGKHLNEDKHKQSVEKSRRALDDIPYPKPADLDLSREKDDRNIDNLEDSSMDLSPVRLPFQIPEPSTKHPPKGSHNSSSDRGRLNHTKHQRSFSQPEIKSKRNGIQVPRGKEYDEDSHNDFVYHDKQGQSMDGGYLNGQFPRGMQAVFDNTNWHNVNFIDYEHCDPMNQFHKQSGNDRVNQPHWYEDNITQEFYVDFQNSNDNLREKERYHQRFGEYSEMDTSFNKDNHFRRQDHMNHSRHVNNHLHGGSRENGDEFQGRGRVDNIRETRLTERKNPESVIQQATTDLPQDGPVEDHAPKRRRHDDEMMSASKSHKGNRNEKMDFQPSSRSSSVTRKHHATSHNRERNESPVKDISLSLRNSSGDFVKNISQKEESKSRRSSIDEHKNPLSVNESLQSSGISSLQSSTMSSLGSSELCDSGFVSLPKPLKGKKKETVVGKSQSSKKSAAEKYKHGSKKSPGQNIEENAETVLERAERLCKDLRDKRETAKKERNLKEKQKKLEKHKELNSQLEALSSKNMENIKGHLNSESMDNSTNSQFARSLPSRLVDSDCSLTGRGETKQLSRTGSLSGLLNSRSDLDSLASSGSKQKEDIDRIRQTIENSVRGGSSSPVARNANTPSSWPTSPISPLPILNTLVKTKILDKEHLCKLVNTPRSHKERLQLAQLLRAYASTRNKLSLPRFNLQMSGIYDRLENQTEDLYLENLSPDVQLQIAQLIEADAKPNLQELESILNFGSISGGTSLSGDVKHTEVIEQSAASPIKEPSMAPKHHADVCSTQDLLRGIPNQYSPLPSKVEPRDAISPSPPRMDMDTSPAMTLQDLATDVSKSKQSFLTTPDLGLSRVPFSPLMSTLPERNRPVRVTSPDQDLAAKVTEAGKGSTEKTLSSVVIKQEKVDNDYNVGLNNNTSIKTECPDDFPTSGYTERSPVRDNSRGLLTRATVRDFFSASMSPLNHNVTRVTIQPSDEEERPVRDLSDPFVMPTLSSSTPAVMLKSRHSVPLTTHQISSTITDVPAIYSSSSEKEREDKIKTISTTTLKTCPEVDTRMDTRSVASQDSGNSVLDQVYQLSLREEEIRKEIDTSDHRMIQLRRLITEATNQLEKYTQKREMLLKEEVQLRSKRMKLLHESRSTQGSTTGPLQGMDSLGLSSPTLSRPQTDNYDNPMLMKYLMSQQQQQFETASSIDGFSGVESGSQAELEKDPTQCQVNLKDRRGSFTSDISSVTQDDKHIGASSVPGKTFKKGENQLKLGQQPIRPSGAVELMTDQSLEILSGSSTCSIHSSKPPAAESLRKDLEKRTSEEATSNPQLTLAGFVTLDSLLKNNTEIGKVFQKSLKGKDFAMILNPNSTVGPKKGASSEQNEIKHSKEQIQAKESVSDDFVHSGSDVEKPPKAPRISMKYMGSLPSEGLDTETLRQQIIGESKSSKQLTYTLLTSHDALEQLKKLSSESGMGTSVSLSQTTTVDTAKHFTRRGAEHADNDSNLDCLSIVSACSLGEKIKQICDRHAKEEDNTSQEPRLDTPRSGSQSDPDKTLVEEDLDKNLAESGSSASTGIVKDCFVVLDRLNVGCSKPVLVSEIEARSSRIKKPKSHSIDLDKLPSKSGDNSCLRARTPSPMRKKLKTKRERDTQSHRKKKEGFILESSSDVNSAEEEDVTLKPGDSGQKLRLEEQNNLSRTPGSEPTETNMGPDLTFKKSLLDEVELETPTDSADETGVTLQLNRSDLMRDNNKLRVKPEVLKSFRAAVRNNLQSKSDTSVSQTSPSTIQYKGPNLPVAAIQVFRGDLYVCYHGSELRRFHLQTGECLKELDCSPFFVNCLHVTQATDTQNVLYTGGRCKKLMLFRPENFDILQSHDYDDQIKCLHQDWGRLYIGLSDGVVAIRSIKEDKKLDSFQCTDQPVCCMSTTSAGMTKLLCCGTADSLIYICDAMSGILLTMLHGHKRPPVCIKAFDQTVISGSLDSTLLAHNVNTGALEQSCTVHPDAVTDIGMDDKHIYTSCADQYIRCFDRKTWKLTKTCRGAGRRPLTVINVTDRLVITGNIDGLAEAVPLNKLDMQAVNDEPISTTAQ</sequence>
<evidence type="ECO:0000256" key="2">
    <source>
        <dbReference type="SAM" id="MobiDB-lite"/>
    </source>
</evidence>
<dbReference type="PANTHER" id="PTHR14435:SF2">
    <property type="entry name" value="ZINC FINGER PROTEIN 106"/>
    <property type="match status" value="1"/>
</dbReference>
<dbReference type="InterPro" id="IPR013087">
    <property type="entry name" value="Znf_C2H2_type"/>
</dbReference>
<feature type="compositionally biased region" description="Basic and acidic residues" evidence="2">
    <location>
        <begin position="308"/>
        <end position="336"/>
    </location>
</feature>
<keyword evidence="5" id="KW-1185">Reference proteome</keyword>
<dbReference type="SMART" id="SM00355">
    <property type="entry name" value="ZnF_C2H2"/>
    <property type="match status" value="2"/>
</dbReference>
<proteinExistence type="predicted"/>
<feature type="region of interest" description="Disordered" evidence="2">
    <location>
        <begin position="1185"/>
        <end position="1218"/>
    </location>
</feature>
<feature type="coiled-coil region" evidence="1">
    <location>
        <begin position="1144"/>
        <end position="1178"/>
    </location>
</feature>
<feature type="region of interest" description="Disordered" evidence="2">
    <location>
        <begin position="299"/>
        <end position="525"/>
    </location>
</feature>
<evidence type="ECO:0000313" key="4">
    <source>
        <dbReference type="EMBL" id="KAL3872757.1"/>
    </source>
</evidence>
<feature type="region of interest" description="Disordered" evidence="2">
    <location>
        <begin position="543"/>
        <end position="683"/>
    </location>
</feature>
<feature type="compositionally biased region" description="Polar residues" evidence="2">
    <location>
        <begin position="587"/>
        <end position="600"/>
    </location>
</feature>
<feature type="region of interest" description="Disordered" evidence="2">
    <location>
        <begin position="1332"/>
        <end position="1361"/>
    </location>
</feature>
<organism evidence="4 5">
    <name type="scientific">Sinanodonta woodiana</name>
    <name type="common">Chinese pond mussel</name>
    <name type="synonym">Anodonta woodiana</name>
    <dbReference type="NCBI Taxonomy" id="1069815"/>
    <lineage>
        <taxon>Eukaryota</taxon>
        <taxon>Metazoa</taxon>
        <taxon>Spiralia</taxon>
        <taxon>Lophotrochozoa</taxon>
        <taxon>Mollusca</taxon>
        <taxon>Bivalvia</taxon>
        <taxon>Autobranchia</taxon>
        <taxon>Heteroconchia</taxon>
        <taxon>Palaeoheterodonta</taxon>
        <taxon>Unionida</taxon>
        <taxon>Unionoidea</taxon>
        <taxon>Unionidae</taxon>
        <taxon>Unioninae</taxon>
        <taxon>Sinanodonta</taxon>
    </lineage>
</organism>
<feature type="region of interest" description="Disordered" evidence="2">
    <location>
        <begin position="1635"/>
        <end position="1745"/>
    </location>
</feature>
<feature type="region of interest" description="Disordered" evidence="2">
    <location>
        <begin position="1404"/>
        <end position="1453"/>
    </location>
</feature>
<comment type="caution">
    <text evidence="4">The sequence shown here is derived from an EMBL/GenBank/DDBJ whole genome shotgun (WGS) entry which is preliminary data.</text>
</comment>
<feature type="compositionally biased region" description="Polar residues" evidence="2">
    <location>
        <begin position="338"/>
        <end position="347"/>
    </location>
</feature>
<feature type="region of interest" description="Disordered" evidence="2">
    <location>
        <begin position="1275"/>
        <end position="1298"/>
    </location>
</feature>
<feature type="compositionally biased region" description="Polar residues" evidence="2">
    <location>
        <begin position="1204"/>
        <end position="1218"/>
    </location>
</feature>
<dbReference type="SMART" id="SM00320">
    <property type="entry name" value="WD40"/>
    <property type="match status" value="4"/>
</dbReference>
<dbReference type="Proteomes" id="UP001634394">
    <property type="component" value="Unassembled WGS sequence"/>
</dbReference>
<evidence type="ECO:0000256" key="1">
    <source>
        <dbReference type="SAM" id="Coils"/>
    </source>
</evidence>
<feature type="region of interest" description="Disordered" evidence="2">
    <location>
        <begin position="67"/>
        <end position="177"/>
    </location>
</feature>
<accession>A0ABD3WFX0</accession>
<feature type="compositionally biased region" description="Low complexity" evidence="2">
    <location>
        <begin position="453"/>
        <end position="476"/>
    </location>
</feature>
<feature type="compositionally biased region" description="Basic and acidic residues" evidence="2">
    <location>
        <begin position="89"/>
        <end position="103"/>
    </location>
</feature>
<dbReference type="EMBL" id="JBJQND010000006">
    <property type="protein sequence ID" value="KAL3872757.1"/>
    <property type="molecule type" value="Genomic_DNA"/>
</dbReference>
<evidence type="ECO:0000259" key="3">
    <source>
        <dbReference type="PROSITE" id="PS00028"/>
    </source>
</evidence>
<keyword evidence="1" id="KW-0175">Coiled coil</keyword>
<feature type="domain" description="C2H2-type" evidence="3">
    <location>
        <begin position="10"/>
        <end position="32"/>
    </location>
</feature>
<feature type="compositionally biased region" description="Basic and acidic residues" evidence="2">
    <location>
        <begin position="648"/>
        <end position="658"/>
    </location>
</feature>
<feature type="compositionally biased region" description="Polar residues" evidence="2">
    <location>
        <begin position="568"/>
        <end position="579"/>
    </location>
</feature>
<dbReference type="Gene3D" id="2.130.10.10">
    <property type="entry name" value="YVTN repeat-like/Quinoprotein amine dehydrogenase"/>
    <property type="match status" value="1"/>
</dbReference>
<feature type="compositionally biased region" description="Polar residues" evidence="2">
    <location>
        <begin position="1725"/>
        <end position="1740"/>
    </location>
</feature>
<feature type="compositionally biased region" description="Basic and acidic residues" evidence="2">
    <location>
        <begin position="402"/>
        <end position="411"/>
    </location>
</feature>
<feature type="compositionally biased region" description="Basic and acidic residues" evidence="2">
    <location>
        <begin position="430"/>
        <end position="447"/>
    </location>
</feature>
<evidence type="ECO:0000313" key="5">
    <source>
        <dbReference type="Proteomes" id="UP001634394"/>
    </source>
</evidence>
<dbReference type="PANTHER" id="PTHR14435">
    <property type="entry name" value="ZINC FINGER PROTEIN 106"/>
    <property type="match status" value="1"/>
</dbReference>